<evidence type="ECO:0000256" key="4">
    <source>
        <dbReference type="ARBA" id="ARBA00005208"/>
    </source>
</evidence>
<keyword evidence="11" id="KW-0677">Repeat</keyword>
<evidence type="ECO:0000313" key="22">
    <source>
        <dbReference type="EMBL" id="UOQ46537.1"/>
    </source>
</evidence>
<dbReference type="Pfam" id="PF00483">
    <property type="entry name" value="NTP_transferase"/>
    <property type="match status" value="1"/>
</dbReference>
<evidence type="ECO:0000256" key="5">
    <source>
        <dbReference type="ARBA" id="ARBA00007707"/>
    </source>
</evidence>
<comment type="subcellular location">
    <subcellularLocation>
        <location evidence="2">Cytoplasm</location>
    </subcellularLocation>
</comment>
<keyword evidence="17" id="KW-0961">Cell wall biogenesis/degradation</keyword>
<reference evidence="22 23" key="1">
    <citation type="submission" date="2022-04" db="EMBL/GenBank/DDBJ databases">
        <title>Halobacillus sp. isolated from saltern.</title>
        <authorList>
            <person name="Won M."/>
            <person name="Lee C.-M."/>
            <person name="Woen H.-Y."/>
            <person name="Kwon S.-W."/>
        </authorList>
    </citation>
    <scope>NUCLEOTIDE SEQUENCE [LARGE SCALE GENOMIC DNA]</scope>
    <source>
        <strain evidence="22 23">SSBR10-3</strain>
    </source>
</reference>
<sequence>MQRFAVILAAGKGTRMKSDLPKVLHTICGQPMVQHVIDQLTATGVKEIITIVGHQSEMVKNKIGPSVHYAFQEEQLGTAHAVKMSSSLLEDKKGTTLVITGDTPLITSETLERCFDYHEESKAAATVITMSPEDPSGYGRIVRNDQGGVERIVEHKDADEKELQIQEVNTGIFCFDNELLFASLEQVSSDNSQGEYYLPDVIEILKEQGRKIAAIGVHNLEEGFGINDRTQLARAEKILQKRILVGHMKNGVTIIDPDSTYIETEVTIGKDTVIQPHSYLRGHTRIGEKCVIGPNVDLIDYRCDHNTKIQNFSMTNDISAIPYV</sequence>
<evidence type="ECO:0000256" key="3">
    <source>
        <dbReference type="ARBA" id="ARBA00005166"/>
    </source>
</evidence>
<evidence type="ECO:0000256" key="10">
    <source>
        <dbReference type="ARBA" id="ARBA00022723"/>
    </source>
</evidence>
<organism evidence="22 23">
    <name type="scientific">Halobacillus salinarum</name>
    <dbReference type="NCBI Taxonomy" id="2932257"/>
    <lineage>
        <taxon>Bacteria</taxon>
        <taxon>Bacillati</taxon>
        <taxon>Bacillota</taxon>
        <taxon>Bacilli</taxon>
        <taxon>Bacillales</taxon>
        <taxon>Bacillaceae</taxon>
        <taxon>Halobacillus</taxon>
    </lineage>
</organism>
<keyword evidence="7" id="KW-0963">Cytoplasm</keyword>
<evidence type="ECO:0000256" key="12">
    <source>
        <dbReference type="ARBA" id="ARBA00022842"/>
    </source>
</evidence>
<proteinExistence type="inferred from homology"/>
<keyword evidence="13" id="KW-0133">Cell shape</keyword>
<evidence type="ECO:0000256" key="1">
    <source>
        <dbReference type="ARBA" id="ARBA00001946"/>
    </source>
</evidence>
<dbReference type="RefSeq" id="WP_244713943.1">
    <property type="nucleotide sequence ID" value="NZ_CP095073.1"/>
</dbReference>
<keyword evidence="14" id="KW-0573">Peptidoglycan synthesis</keyword>
<evidence type="ECO:0000256" key="9">
    <source>
        <dbReference type="ARBA" id="ARBA00022695"/>
    </source>
</evidence>
<keyword evidence="9 22" id="KW-0548">Nucleotidyltransferase</keyword>
<keyword evidence="16 22" id="KW-0012">Acyltransferase</keyword>
<evidence type="ECO:0000256" key="20">
    <source>
        <dbReference type="ARBA" id="ARBA00049628"/>
    </source>
</evidence>
<comment type="similarity">
    <text evidence="6">In the N-terminal section; belongs to the N-acetylglucosamine-1-phosphate uridyltransferase family.</text>
</comment>
<dbReference type="GO" id="GO:0019134">
    <property type="term" value="F:glucosamine-1-phosphate N-acetyltransferase activity"/>
    <property type="evidence" value="ECO:0007669"/>
    <property type="project" value="UniProtKB-EC"/>
</dbReference>
<evidence type="ECO:0000256" key="2">
    <source>
        <dbReference type="ARBA" id="ARBA00004496"/>
    </source>
</evidence>
<evidence type="ECO:0000259" key="21">
    <source>
        <dbReference type="Pfam" id="PF00483"/>
    </source>
</evidence>
<dbReference type="PANTHER" id="PTHR43584">
    <property type="entry name" value="NUCLEOTIDYL TRANSFERASE"/>
    <property type="match status" value="1"/>
</dbReference>
<dbReference type="Pfam" id="PF00132">
    <property type="entry name" value="Hexapep"/>
    <property type="match status" value="1"/>
</dbReference>
<evidence type="ECO:0000256" key="16">
    <source>
        <dbReference type="ARBA" id="ARBA00023315"/>
    </source>
</evidence>
<comment type="function">
    <text evidence="20">Catalyzes the last two sequential reactions in the de novo biosynthetic pathway for UDP-N-acetylglucosamine (UDP-GlcNAc). The C-terminal domain catalyzes the transfer of acetyl group from acetyl coenzyme A to glucosamine-1-phosphate (GlcN-1-P) to produce N-acetylglucosamine-1-phosphate (GlcNAc-1-P), which is converted into UDP-GlcNAc by the transfer of uridine 5-monophosphate (from uridine 5-triphosphate), a reaction catalyzed by the N-terminal domain.</text>
</comment>
<keyword evidence="12" id="KW-0460">Magnesium</keyword>
<keyword evidence="8 22" id="KW-0808">Transferase</keyword>
<evidence type="ECO:0000256" key="19">
    <source>
        <dbReference type="ARBA" id="ARBA00048493"/>
    </source>
</evidence>
<evidence type="ECO:0000313" key="23">
    <source>
        <dbReference type="Proteomes" id="UP000831787"/>
    </source>
</evidence>
<keyword evidence="10" id="KW-0479">Metal-binding</keyword>
<dbReference type="InterPro" id="IPR011004">
    <property type="entry name" value="Trimer_LpxA-like_sf"/>
</dbReference>
<dbReference type="Gene3D" id="3.90.550.10">
    <property type="entry name" value="Spore Coat Polysaccharide Biosynthesis Protein SpsA, Chain A"/>
    <property type="match status" value="1"/>
</dbReference>
<comment type="catalytic activity">
    <reaction evidence="19">
        <text>N-acetyl-alpha-D-glucosamine 1-phosphate + UTP + H(+) = UDP-N-acetyl-alpha-D-glucosamine + diphosphate</text>
        <dbReference type="Rhea" id="RHEA:13509"/>
        <dbReference type="ChEBI" id="CHEBI:15378"/>
        <dbReference type="ChEBI" id="CHEBI:33019"/>
        <dbReference type="ChEBI" id="CHEBI:46398"/>
        <dbReference type="ChEBI" id="CHEBI:57705"/>
        <dbReference type="ChEBI" id="CHEBI:57776"/>
        <dbReference type="EC" id="2.7.7.23"/>
    </reaction>
</comment>
<evidence type="ECO:0000256" key="8">
    <source>
        <dbReference type="ARBA" id="ARBA00022679"/>
    </source>
</evidence>
<evidence type="ECO:0000256" key="17">
    <source>
        <dbReference type="ARBA" id="ARBA00023316"/>
    </source>
</evidence>
<keyword evidence="23" id="KW-1185">Reference proteome</keyword>
<comment type="pathway">
    <text evidence="4">Nucleotide-sugar biosynthesis; UDP-N-acetyl-alpha-D-glucosamine biosynthesis; UDP-N-acetyl-alpha-D-glucosamine from N-acetyl-alpha-D-glucosamine 1-phosphate: step 1/1.</text>
</comment>
<protein>
    <submittedName>
        <fullName evidence="22">Bifunctional UDP-N-acetylglucosamine diphosphorylase/glucosamine-1-phosphate N-acetyltransferase GlmU</fullName>
        <ecNumber evidence="22">2.3.1.157</ecNumber>
        <ecNumber evidence="22">2.7.7.23</ecNumber>
    </submittedName>
</protein>
<evidence type="ECO:0000256" key="11">
    <source>
        <dbReference type="ARBA" id="ARBA00022737"/>
    </source>
</evidence>
<dbReference type="PANTHER" id="PTHR43584:SF3">
    <property type="entry name" value="BIFUNCTIONAL PROTEIN GLMU"/>
    <property type="match status" value="1"/>
</dbReference>
<dbReference type="InterPro" id="IPR005835">
    <property type="entry name" value="NTP_transferase_dom"/>
</dbReference>
<dbReference type="EC" id="2.7.7.23" evidence="22"/>
<comment type="cofactor">
    <cofactor evidence="1">
        <name>Mg(2+)</name>
        <dbReference type="ChEBI" id="CHEBI:18420"/>
    </cofactor>
</comment>
<dbReference type="SUPFAM" id="SSF51161">
    <property type="entry name" value="Trimeric LpxA-like enzymes"/>
    <property type="match status" value="1"/>
</dbReference>
<dbReference type="GO" id="GO:0003977">
    <property type="term" value="F:UDP-N-acetylglucosamine diphosphorylase activity"/>
    <property type="evidence" value="ECO:0007669"/>
    <property type="project" value="UniProtKB-EC"/>
</dbReference>
<evidence type="ECO:0000256" key="13">
    <source>
        <dbReference type="ARBA" id="ARBA00022960"/>
    </source>
</evidence>
<dbReference type="EMBL" id="CP095073">
    <property type="protein sequence ID" value="UOQ46537.1"/>
    <property type="molecule type" value="Genomic_DNA"/>
</dbReference>
<comment type="pathway">
    <text evidence="3">Nucleotide-sugar biosynthesis; UDP-N-acetyl-alpha-D-glucosamine biosynthesis; N-acetyl-alpha-D-glucosamine 1-phosphate from alpha-D-glucosamine 6-phosphate (route II): step 2/2.</text>
</comment>
<dbReference type="InterPro" id="IPR050065">
    <property type="entry name" value="GlmU-like"/>
</dbReference>
<evidence type="ECO:0000256" key="18">
    <source>
        <dbReference type="ARBA" id="ARBA00048247"/>
    </source>
</evidence>
<dbReference type="SUPFAM" id="SSF53448">
    <property type="entry name" value="Nucleotide-diphospho-sugar transferases"/>
    <property type="match status" value="1"/>
</dbReference>
<name>A0ABY4EQ19_9BACI</name>
<dbReference type="Gene3D" id="2.160.10.10">
    <property type="entry name" value="Hexapeptide repeat proteins"/>
    <property type="match status" value="1"/>
</dbReference>
<dbReference type="InterPro" id="IPR029044">
    <property type="entry name" value="Nucleotide-diphossugar_trans"/>
</dbReference>
<evidence type="ECO:0000256" key="6">
    <source>
        <dbReference type="ARBA" id="ARBA00007947"/>
    </source>
</evidence>
<feature type="domain" description="Nucleotidyl transferase" evidence="21">
    <location>
        <begin position="5"/>
        <end position="211"/>
    </location>
</feature>
<dbReference type="Proteomes" id="UP000831787">
    <property type="component" value="Chromosome"/>
</dbReference>
<gene>
    <name evidence="22" type="primary">glmU</name>
    <name evidence="22" type="ORF">MUN89_18910</name>
</gene>
<dbReference type="InterPro" id="IPR005882">
    <property type="entry name" value="Bifunctional_GlmU"/>
</dbReference>
<comment type="catalytic activity">
    <reaction evidence="18">
        <text>alpha-D-glucosamine 1-phosphate + acetyl-CoA = N-acetyl-alpha-D-glucosamine 1-phosphate + CoA + H(+)</text>
        <dbReference type="Rhea" id="RHEA:13725"/>
        <dbReference type="ChEBI" id="CHEBI:15378"/>
        <dbReference type="ChEBI" id="CHEBI:57287"/>
        <dbReference type="ChEBI" id="CHEBI:57288"/>
        <dbReference type="ChEBI" id="CHEBI:57776"/>
        <dbReference type="ChEBI" id="CHEBI:58516"/>
        <dbReference type="EC" id="2.3.1.157"/>
    </reaction>
</comment>
<dbReference type="NCBIfam" id="TIGR01173">
    <property type="entry name" value="glmU"/>
    <property type="match status" value="1"/>
</dbReference>
<evidence type="ECO:0000256" key="15">
    <source>
        <dbReference type="ARBA" id="ARBA00023268"/>
    </source>
</evidence>
<evidence type="ECO:0000256" key="7">
    <source>
        <dbReference type="ARBA" id="ARBA00022490"/>
    </source>
</evidence>
<dbReference type="CDD" id="cd02540">
    <property type="entry name" value="GT2_GlmU_N_bac"/>
    <property type="match status" value="1"/>
</dbReference>
<dbReference type="InterPro" id="IPR001451">
    <property type="entry name" value="Hexapep"/>
</dbReference>
<keyword evidence="15" id="KW-0511">Multifunctional enzyme</keyword>
<comment type="similarity">
    <text evidence="5">In the C-terminal section; belongs to the transferase hexapeptide repeat family.</text>
</comment>
<evidence type="ECO:0000256" key="14">
    <source>
        <dbReference type="ARBA" id="ARBA00022984"/>
    </source>
</evidence>
<dbReference type="EC" id="2.3.1.157" evidence="22"/>
<accession>A0ABY4EQ19</accession>